<dbReference type="RefSeq" id="WP_137088960.1">
    <property type="nucleotide sequence ID" value="NZ_CP028923.1"/>
</dbReference>
<evidence type="ECO:0000256" key="1">
    <source>
        <dbReference type="ARBA" id="ARBA00005054"/>
    </source>
</evidence>
<comment type="function">
    <text evidence="4">Catalyzes the transfer of a formyl group from 10-formyltetrahydrofolate to 5-phospho-ribosyl-glycinamide (GAR), producing 5-phospho-ribosyl-N-formylglycinamide (FGAR) and tetrahydrofolate.</text>
</comment>
<protein>
    <recommendedName>
        <fullName evidence="4">Phosphoribosylglycinamide formyltransferase</fullName>
        <ecNumber evidence="4">2.1.2.2</ecNumber>
    </recommendedName>
    <alternativeName>
        <fullName evidence="4">5'-phosphoribosylglycinamide transformylase</fullName>
    </alternativeName>
    <alternativeName>
        <fullName evidence="4">GAR transformylase</fullName>
        <shortName evidence="4">GART</shortName>
    </alternativeName>
</protein>
<dbReference type="Gene3D" id="3.40.50.170">
    <property type="entry name" value="Formyl transferase, N-terminal domain"/>
    <property type="match status" value="1"/>
</dbReference>
<evidence type="ECO:0000256" key="4">
    <source>
        <dbReference type="HAMAP-Rule" id="MF_01930"/>
    </source>
</evidence>
<dbReference type="InterPro" id="IPR004607">
    <property type="entry name" value="GART"/>
</dbReference>
<comment type="caution">
    <text evidence="4">Lacks conserved residue(s) required for the propagation of feature annotation.</text>
</comment>
<dbReference type="GO" id="GO:0006189">
    <property type="term" value="P:'de novo' IMP biosynthetic process"/>
    <property type="evidence" value="ECO:0007669"/>
    <property type="project" value="UniProtKB-UniRule"/>
</dbReference>
<comment type="pathway">
    <text evidence="1 4">Purine metabolism; IMP biosynthesis via de novo pathway; N(2)-formyl-N(1)-(5-phospho-D-ribosyl)glycinamide from N(1)-(5-phospho-D-ribosyl)glycinamide (10-formyl THF route): step 1/1.</text>
</comment>
<accession>A0A4D7JMB5</accession>
<dbReference type="EC" id="2.1.2.2" evidence="4"/>
<comment type="similarity">
    <text evidence="4">Belongs to the GART family.</text>
</comment>
<dbReference type="Pfam" id="PF00551">
    <property type="entry name" value="Formyl_trans_N"/>
    <property type="match status" value="1"/>
</dbReference>
<organism evidence="6 7">
    <name type="scientific">Mangrovivirga cuniculi</name>
    <dbReference type="NCBI Taxonomy" id="2715131"/>
    <lineage>
        <taxon>Bacteria</taxon>
        <taxon>Pseudomonadati</taxon>
        <taxon>Bacteroidota</taxon>
        <taxon>Cytophagia</taxon>
        <taxon>Cytophagales</taxon>
        <taxon>Mangrovivirgaceae</taxon>
        <taxon>Mangrovivirga</taxon>
    </lineage>
</organism>
<keyword evidence="3 4" id="KW-0658">Purine biosynthesis</keyword>
<dbReference type="SUPFAM" id="SSF53328">
    <property type="entry name" value="Formyltransferase"/>
    <property type="match status" value="1"/>
</dbReference>
<dbReference type="AlphaFoldDB" id="A0A4D7JMB5"/>
<keyword evidence="2 4" id="KW-0808">Transferase</keyword>
<dbReference type="OrthoDB" id="9806170at2"/>
<feature type="binding site" evidence="4">
    <location>
        <begin position="16"/>
        <end position="18"/>
    </location>
    <ligand>
        <name>N(1)-(5-phospho-beta-D-ribosyl)glycinamide</name>
        <dbReference type="ChEBI" id="CHEBI:143788"/>
    </ligand>
</feature>
<dbReference type="KEGG" id="fpf:DCC35_00680"/>
<dbReference type="InterPro" id="IPR002376">
    <property type="entry name" value="Formyl_transf_N"/>
</dbReference>
<feature type="binding site" evidence="4">
    <location>
        <position position="106"/>
    </location>
    <ligand>
        <name>(6R)-10-formyltetrahydrofolate</name>
        <dbReference type="ChEBI" id="CHEBI:195366"/>
    </ligand>
</feature>
<feature type="domain" description="Formyl transferase N-terminal" evidence="5">
    <location>
        <begin position="6"/>
        <end position="186"/>
    </location>
</feature>
<dbReference type="HAMAP" id="MF_01930">
    <property type="entry name" value="PurN"/>
    <property type="match status" value="1"/>
</dbReference>
<proteinExistence type="inferred from homology"/>
<dbReference type="PANTHER" id="PTHR43369">
    <property type="entry name" value="PHOSPHORIBOSYLGLYCINAMIDE FORMYLTRANSFERASE"/>
    <property type="match status" value="1"/>
</dbReference>
<comment type="catalytic activity">
    <reaction evidence="4">
        <text>N(1)-(5-phospho-beta-D-ribosyl)glycinamide + (6R)-10-formyltetrahydrofolate = N(2)-formyl-N(1)-(5-phospho-beta-D-ribosyl)glycinamide + (6S)-5,6,7,8-tetrahydrofolate + H(+)</text>
        <dbReference type="Rhea" id="RHEA:15053"/>
        <dbReference type="ChEBI" id="CHEBI:15378"/>
        <dbReference type="ChEBI" id="CHEBI:57453"/>
        <dbReference type="ChEBI" id="CHEBI:143788"/>
        <dbReference type="ChEBI" id="CHEBI:147286"/>
        <dbReference type="ChEBI" id="CHEBI:195366"/>
        <dbReference type="EC" id="2.1.2.2"/>
    </reaction>
</comment>
<dbReference type="GO" id="GO:0004644">
    <property type="term" value="F:phosphoribosylglycinamide formyltransferase activity"/>
    <property type="evidence" value="ECO:0007669"/>
    <property type="project" value="UniProtKB-UniRule"/>
</dbReference>
<evidence type="ECO:0000313" key="6">
    <source>
        <dbReference type="EMBL" id="QCK16979.1"/>
    </source>
</evidence>
<name>A0A4D7JMB5_9BACT</name>
<feature type="site" description="Raises pKa of active site His" evidence="4">
    <location>
        <position position="149"/>
    </location>
</feature>
<dbReference type="PANTHER" id="PTHR43369:SF2">
    <property type="entry name" value="PHOSPHORIBOSYLGLYCINAMIDE FORMYLTRANSFERASE"/>
    <property type="match status" value="1"/>
</dbReference>
<evidence type="ECO:0000256" key="2">
    <source>
        <dbReference type="ARBA" id="ARBA00022679"/>
    </source>
</evidence>
<dbReference type="InterPro" id="IPR036477">
    <property type="entry name" value="Formyl_transf_N_sf"/>
</dbReference>
<sequence length="194" mass="21684">MKTRRKKIAIFASGSGTNAKAIIDHFKDSKEIEVSLVLTNKPDAGVIDYAVENNISHLVFNRESLYDSNELIILMQSEGIDLIVLAGFLWLIPESMVKAFPGKIINIHPALLPKYGGKGMYGKKVHKAVIEAGEKESGLTIHYVNNNYDEGDVIFQAKVKVEPKDTPETLAQKVLQQEHKHYKKVIEKILTDKA</sequence>
<dbReference type="GO" id="GO:0005829">
    <property type="term" value="C:cytosol"/>
    <property type="evidence" value="ECO:0007669"/>
    <property type="project" value="TreeGrafter"/>
</dbReference>
<dbReference type="CDD" id="cd08645">
    <property type="entry name" value="FMT_core_GART"/>
    <property type="match status" value="1"/>
</dbReference>
<evidence type="ECO:0000313" key="7">
    <source>
        <dbReference type="Proteomes" id="UP000298616"/>
    </source>
</evidence>
<dbReference type="NCBIfam" id="TIGR00639">
    <property type="entry name" value="PurN"/>
    <property type="match status" value="1"/>
</dbReference>
<gene>
    <name evidence="4 6" type="primary">purN</name>
    <name evidence="6" type="ORF">DCC35_00680</name>
</gene>
<dbReference type="Proteomes" id="UP000298616">
    <property type="component" value="Chromosome"/>
</dbReference>
<dbReference type="EMBL" id="CP028923">
    <property type="protein sequence ID" value="QCK16979.1"/>
    <property type="molecule type" value="Genomic_DNA"/>
</dbReference>
<feature type="binding site" evidence="4">
    <location>
        <position position="62"/>
    </location>
    <ligand>
        <name>(6R)-10-formyltetrahydrofolate</name>
        <dbReference type="ChEBI" id="CHEBI:195366"/>
    </ligand>
</feature>
<feature type="active site" description="Proton donor" evidence="4">
    <location>
        <position position="108"/>
    </location>
</feature>
<keyword evidence="7" id="KW-1185">Reference proteome</keyword>
<evidence type="ECO:0000259" key="5">
    <source>
        <dbReference type="Pfam" id="PF00551"/>
    </source>
</evidence>
<reference evidence="6 7" key="1">
    <citation type="submission" date="2018-04" db="EMBL/GenBank/DDBJ databases">
        <title>Complete genome uncultured novel isolate.</title>
        <authorList>
            <person name="Merlino G."/>
        </authorList>
    </citation>
    <scope>NUCLEOTIDE SEQUENCE [LARGE SCALE GENOMIC DNA]</scope>
    <source>
        <strain evidence="7">R1DC9</strain>
    </source>
</reference>
<dbReference type="UniPathway" id="UPA00074">
    <property type="reaction ID" value="UER00126"/>
</dbReference>
<evidence type="ECO:0000256" key="3">
    <source>
        <dbReference type="ARBA" id="ARBA00022755"/>
    </source>
</evidence>